<evidence type="ECO:0000256" key="5">
    <source>
        <dbReference type="ARBA" id="ARBA00023040"/>
    </source>
</evidence>
<name>A0ABM5JNR9_DIAVI</name>
<protein>
    <recommendedName>
        <fullName evidence="11">G-protein coupled receptors family 1 profile domain-containing protein</fullName>
    </recommendedName>
</protein>
<feature type="domain" description="G-protein coupled receptors family 1 profile" evidence="11">
    <location>
        <begin position="63"/>
        <end position="334"/>
    </location>
</feature>
<comment type="subcellular location">
    <subcellularLocation>
        <location evidence="1">Membrane</location>
        <topology evidence="1">Multi-pass membrane protein</topology>
    </subcellularLocation>
</comment>
<feature type="transmembrane region" description="Helical" evidence="10">
    <location>
        <begin position="273"/>
        <end position="299"/>
    </location>
</feature>
<dbReference type="EnsemblMetazoa" id="XM_050643625.1">
    <property type="protein sequence ID" value="XP_050499582.1"/>
    <property type="gene ID" value="LOC114327955"/>
</dbReference>
<evidence type="ECO:0000256" key="1">
    <source>
        <dbReference type="ARBA" id="ARBA00004141"/>
    </source>
</evidence>
<feature type="transmembrane region" description="Helical" evidence="10">
    <location>
        <begin position="228"/>
        <end position="252"/>
    </location>
</feature>
<dbReference type="InterPro" id="IPR000276">
    <property type="entry name" value="GPCR_Rhodpsn"/>
</dbReference>
<dbReference type="PANTHER" id="PTHR45695">
    <property type="entry name" value="LEUCOKININ RECEPTOR-RELATED"/>
    <property type="match status" value="1"/>
</dbReference>
<evidence type="ECO:0000256" key="7">
    <source>
        <dbReference type="ARBA" id="ARBA00023170"/>
    </source>
</evidence>
<keyword evidence="5 9" id="KW-0297">G-protein coupled receptor</keyword>
<dbReference type="PROSITE" id="PS50262">
    <property type="entry name" value="G_PROTEIN_RECEP_F1_2"/>
    <property type="match status" value="1"/>
</dbReference>
<dbReference type="InterPro" id="IPR017452">
    <property type="entry name" value="GPCR_Rhodpsn_7TM"/>
</dbReference>
<evidence type="ECO:0000256" key="4">
    <source>
        <dbReference type="ARBA" id="ARBA00022989"/>
    </source>
</evidence>
<keyword evidence="4 10" id="KW-1133">Transmembrane helix</keyword>
<dbReference type="GeneID" id="114327955"/>
<keyword evidence="3 9" id="KW-0812">Transmembrane</keyword>
<keyword evidence="7 9" id="KW-0675">Receptor</keyword>
<feature type="transmembrane region" description="Helical" evidence="10">
    <location>
        <begin position="84"/>
        <end position="108"/>
    </location>
</feature>
<dbReference type="PRINTS" id="PR00237">
    <property type="entry name" value="GPCRRHODOPSN"/>
</dbReference>
<dbReference type="PANTHER" id="PTHR45695:SF26">
    <property type="entry name" value="NEUROPEPTIDE CCHAMIDE-1 RECEPTOR"/>
    <property type="match status" value="1"/>
</dbReference>
<comment type="similarity">
    <text evidence="2 9">Belongs to the G-protein coupled receptor 1 family.</text>
</comment>
<dbReference type="InterPro" id="IPR000611">
    <property type="entry name" value="NPY_rcpt"/>
</dbReference>
<proteinExistence type="inferred from homology"/>
<dbReference type="PRINTS" id="PR01012">
    <property type="entry name" value="NRPEPTIDEYR"/>
</dbReference>
<dbReference type="Gene3D" id="1.20.1070.10">
    <property type="entry name" value="Rhodopsin 7-helix transmembrane proteins"/>
    <property type="match status" value="1"/>
</dbReference>
<organism evidence="12 13">
    <name type="scientific">Diabrotica virgifera virgifera</name>
    <name type="common">western corn rootworm</name>
    <dbReference type="NCBI Taxonomy" id="50390"/>
    <lineage>
        <taxon>Eukaryota</taxon>
        <taxon>Metazoa</taxon>
        <taxon>Ecdysozoa</taxon>
        <taxon>Arthropoda</taxon>
        <taxon>Hexapoda</taxon>
        <taxon>Insecta</taxon>
        <taxon>Pterygota</taxon>
        <taxon>Neoptera</taxon>
        <taxon>Endopterygota</taxon>
        <taxon>Coleoptera</taxon>
        <taxon>Polyphaga</taxon>
        <taxon>Cucujiformia</taxon>
        <taxon>Chrysomeloidea</taxon>
        <taxon>Chrysomelidae</taxon>
        <taxon>Galerucinae</taxon>
        <taxon>Diabroticina</taxon>
        <taxon>Diabroticites</taxon>
        <taxon>Diabrotica</taxon>
    </lineage>
</organism>
<keyword evidence="8 9" id="KW-0807">Transducer</keyword>
<evidence type="ECO:0000256" key="9">
    <source>
        <dbReference type="RuleBase" id="RU000688"/>
    </source>
</evidence>
<evidence type="ECO:0000256" key="2">
    <source>
        <dbReference type="ARBA" id="ARBA00010663"/>
    </source>
</evidence>
<feature type="transmembrane region" description="Helical" evidence="10">
    <location>
        <begin position="167"/>
        <end position="188"/>
    </location>
</feature>
<dbReference type="CDD" id="cd15927">
    <property type="entry name" value="7tmA_Bombesin_R-like"/>
    <property type="match status" value="1"/>
</dbReference>
<feature type="transmembrane region" description="Helical" evidence="10">
    <location>
        <begin position="311"/>
        <end position="337"/>
    </location>
</feature>
<dbReference type="Pfam" id="PF00001">
    <property type="entry name" value="7tm_1"/>
    <property type="match status" value="1"/>
</dbReference>
<keyword evidence="6 10" id="KW-0472">Membrane</keyword>
<evidence type="ECO:0000259" key="11">
    <source>
        <dbReference type="PROSITE" id="PS50262"/>
    </source>
</evidence>
<evidence type="ECO:0000256" key="6">
    <source>
        <dbReference type="ARBA" id="ARBA00023136"/>
    </source>
</evidence>
<evidence type="ECO:0000256" key="8">
    <source>
        <dbReference type="ARBA" id="ARBA00023224"/>
    </source>
</evidence>
<evidence type="ECO:0000256" key="3">
    <source>
        <dbReference type="ARBA" id="ARBA00022692"/>
    </source>
</evidence>
<feature type="transmembrane region" description="Helical" evidence="10">
    <location>
        <begin position="128"/>
        <end position="146"/>
    </location>
</feature>
<sequence length="424" mass="48053">MNVPNDIFVWILCGLNTTNYSDICDNRTDAANDTVVIYPLETRPETYFVPVIFFVIFVVGVLGNGTLVMIFVRHKHMRNVPNTYIFSLALADLLVVITSVPFTSIIYTMESWPWGLLVCKISETTKDLSVAVSVFTLTALSADRFFAIVDPLKKFHATGGTRSAKRITIGSTVVIWILSLLFALPASVGSHIKPLPDEKNPLFYVCYPFPSEWLNDNYAKVMVLLKFFVLYLIPLIIIAIFYLGMAVSLITSTKNMPGEIQGIEKQIKARKKVAVTVLIFVAVFAVCFAPIHIFMLFFYLHPDSQELYNDFWHYLRITGFCLAYMNYCANPVALYFVSGAFKKYFNQYLFCKKKPTRSRRSTYPHQHTSISLLSVKRNQVSISRNDKQASINRSPDALAMQETTIALLDNGNASERSHSCNKIR</sequence>
<evidence type="ECO:0000313" key="12">
    <source>
        <dbReference type="EnsemblMetazoa" id="XP_050499582.1"/>
    </source>
</evidence>
<evidence type="ECO:0000256" key="10">
    <source>
        <dbReference type="SAM" id="Phobius"/>
    </source>
</evidence>
<dbReference type="PROSITE" id="PS00237">
    <property type="entry name" value="G_PROTEIN_RECEP_F1_1"/>
    <property type="match status" value="1"/>
</dbReference>
<accession>A0ABM5JNR9</accession>
<dbReference type="RefSeq" id="XP_050499582.1">
    <property type="nucleotide sequence ID" value="XM_050643625.1"/>
</dbReference>
<dbReference type="SUPFAM" id="SSF81321">
    <property type="entry name" value="Family A G protein-coupled receptor-like"/>
    <property type="match status" value="1"/>
</dbReference>
<feature type="transmembrane region" description="Helical" evidence="10">
    <location>
        <begin position="47"/>
        <end position="72"/>
    </location>
</feature>
<reference evidence="12" key="1">
    <citation type="submission" date="2025-05" db="UniProtKB">
        <authorList>
            <consortium name="EnsemblMetazoa"/>
        </authorList>
    </citation>
    <scope>IDENTIFICATION</scope>
</reference>
<evidence type="ECO:0000313" key="13">
    <source>
        <dbReference type="Proteomes" id="UP001652700"/>
    </source>
</evidence>
<keyword evidence="13" id="KW-1185">Reference proteome</keyword>
<dbReference type="Proteomes" id="UP001652700">
    <property type="component" value="Unplaced"/>
</dbReference>
<dbReference type="SMART" id="SM01381">
    <property type="entry name" value="7TM_GPCR_Srsx"/>
    <property type="match status" value="1"/>
</dbReference>